<feature type="transmembrane region" description="Helical" evidence="1">
    <location>
        <begin position="55"/>
        <end position="77"/>
    </location>
</feature>
<proteinExistence type="predicted"/>
<dbReference type="AlphaFoldDB" id="A0A8J6JER5"/>
<feature type="transmembrane region" description="Helical" evidence="1">
    <location>
        <begin position="83"/>
        <end position="103"/>
    </location>
</feature>
<dbReference type="RefSeq" id="WP_155149786.1">
    <property type="nucleotide sequence ID" value="NZ_JACOPQ010000013.1"/>
</dbReference>
<dbReference type="InterPro" id="IPR046283">
    <property type="entry name" value="DUF6320"/>
</dbReference>
<dbReference type="Pfam" id="PF19845">
    <property type="entry name" value="DUF6320"/>
    <property type="match status" value="1"/>
</dbReference>
<evidence type="ECO:0000313" key="3">
    <source>
        <dbReference type="Proteomes" id="UP000607645"/>
    </source>
</evidence>
<dbReference type="EMBL" id="JACOPQ010000013">
    <property type="protein sequence ID" value="MBC5738236.1"/>
    <property type="molecule type" value="Genomic_DNA"/>
</dbReference>
<dbReference type="Proteomes" id="UP000607645">
    <property type="component" value="Unassembled WGS sequence"/>
</dbReference>
<keyword evidence="1" id="KW-0812">Transmembrane</keyword>
<gene>
    <name evidence="2" type="ORF">H8S62_14580</name>
</gene>
<protein>
    <submittedName>
        <fullName evidence="2">Zinc ribbon domain-containing protein</fullName>
    </submittedName>
</protein>
<keyword evidence="1" id="KW-0472">Membrane</keyword>
<feature type="transmembrane region" description="Helical" evidence="1">
    <location>
        <begin position="110"/>
        <end position="129"/>
    </location>
</feature>
<reference evidence="2" key="1">
    <citation type="submission" date="2020-08" db="EMBL/GenBank/DDBJ databases">
        <title>Genome public.</title>
        <authorList>
            <person name="Liu C."/>
            <person name="Sun Q."/>
        </authorList>
    </citation>
    <scope>NUCLEOTIDE SEQUENCE</scope>
    <source>
        <strain evidence="2">NSJ-52</strain>
    </source>
</reference>
<keyword evidence="3" id="KW-1185">Reference proteome</keyword>
<evidence type="ECO:0000256" key="1">
    <source>
        <dbReference type="SAM" id="Phobius"/>
    </source>
</evidence>
<feature type="transmembrane region" description="Helical" evidence="1">
    <location>
        <begin position="135"/>
        <end position="159"/>
    </location>
</feature>
<sequence length="234" mass="25761">MSYCVNCGVELDATASACPLCHTPVVNPSAPVDTVSPRPFPTQKGEVPEVSKWELALLLSAMLASAALCCGILNLFLHPERAWSLYVIGAAVMLWVWFVPPLLMRGMHLCTRLVFDVVAVAIYVYLISVDLSGSAWFWHLALPVILLGGAAVLFLGLVLRGGKRSILSSITLVIGAVGFFLFGVELFLDWYLLGTWEPTWSLVVVTICVALIIPLVIVRRVPSLREEVRRRFHM</sequence>
<evidence type="ECO:0000313" key="2">
    <source>
        <dbReference type="EMBL" id="MBC5738236.1"/>
    </source>
</evidence>
<comment type="caution">
    <text evidence="2">The sequence shown here is derived from an EMBL/GenBank/DDBJ whole genome shotgun (WGS) entry which is preliminary data.</text>
</comment>
<organism evidence="2 3">
    <name type="scientific">Lawsonibacter faecis</name>
    <dbReference type="NCBI Taxonomy" id="2763052"/>
    <lineage>
        <taxon>Bacteria</taxon>
        <taxon>Bacillati</taxon>
        <taxon>Bacillota</taxon>
        <taxon>Clostridia</taxon>
        <taxon>Eubacteriales</taxon>
        <taxon>Oscillospiraceae</taxon>
        <taxon>Lawsonibacter</taxon>
    </lineage>
</organism>
<feature type="transmembrane region" description="Helical" evidence="1">
    <location>
        <begin position="166"/>
        <end position="188"/>
    </location>
</feature>
<feature type="transmembrane region" description="Helical" evidence="1">
    <location>
        <begin position="200"/>
        <end position="221"/>
    </location>
</feature>
<accession>A0A8J6JER5</accession>
<name>A0A8J6JER5_9FIRM</name>
<keyword evidence="1" id="KW-1133">Transmembrane helix</keyword>